<dbReference type="Pfam" id="PF16309">
    <property type="entry name" value="DUF4951"/>
    <property type="match status" value="1"/>
</dbReference>
<proteinExistence type="predicted"/>
<sequence>MKVFIVSVMTICVLTACTSTELKQHNQTQKMLNAECRVNPDIQRNAIPQTPNNISLPAFGQGIIGWETGEEGAKQRLNTIQQQDVQKIQAQGVTLDMVQEWQAFYENEVQRNSCNPTAPYRAALMKKIAMLWSTTSQ</sequence>
<dbReference type="Proteomes" id="UP000240957">
    <property type="component" value="Unassembled WGS sequence"/>
</dbReference>
<dbReference type="Gene3D" id="4.10.640.20">
    <property type="match status" value="1"/>
</dbReference>
<gene>
    <name evidence="1" type="ORF">C9E89_017130</name>
</gene>
<dbReference type="InterPro" id="IPR032538">
    <property type="entry name" value="DUF4951"/>
</dbReference>
<dbReference type="AlphaFoldDB" id="A0A371YLM1"/>
<protein>
    <submittedName>
        <fullName evidence="1">DUF4951 domain-containing protein</fullName>
    </submittedName>
</protein>
<comment type="caution">
    <text evidence="1">The sequence shown here is derived from an EMBL/GenBank/DDBJ whole genome shotgun (WGS) entry which is preliminary data.</text>
</comment>
<organism evidence="1 2">
    <name type="scientific">Acinetobacter sichuanensis</name>
    <dbReference type="NCBI Taxonomy" id="2136183"/>
    <lineage>
        <taxon>Bacteria</taxon>
        <taxon>Pseudomonadati</taxon>
        <taxon>Pseudomonadota</taxon>
        <taxon>Gammaproteobacteria</taxon>
        <taxon>Moraxellales</taxon>
        <taxon>Moraxellaceae</taxon>
        <taxon>Acinetobacter</taxon>
    </lineage>
</organism>
<reference evidence="1 2" key="1">
    <citation type="submission" date="2018-08" db="EMBL/GenBank/DDBJ databases">
        <title>The draft genome of Acinetobacter sichuanensis strain WCHAc060041.</title>
        <authorList>
            <person name="Qin J."/>
            <person name="Feng Y."/>
            <person name="Zong Z."/>
        </authorList>
    </citation>
    <scope>NUCLEOTIDE SEQUENCE [LARGE SCALE GENOMIC DNA]</scope>
    <source>
        <strain evidence="1 2">WCHAc060041</strain>
    </source>
</reference>
<name>A0A371YLM1_9GAMM</name>
<evidence type="ECO:0000313" key="2">
    <source>
        <dbReference type="Proteomes" id="UP000240957"/>
    </source>
</evidence>
<dbReference type="InterPro" id="IPR038343">
    <property type="entry name" value="DUF4951_sf"/>
</dbReference>
<dbReference type="OrthoDB" id="6706820at2"/>
<dbReference type="EMBL" id="PYIX02000036">
    <property type="protein sequence ID" value="RFC82356.1"/>
    <property type="molecule type" value="Genomic_DNA"/>
</dbReference>
<accession>A0A371YLM1</accession>
<evidence type="ECO:0000313" key="1">
    <source>
        <dbReference type="EMBL" id="RFC82356.1"/>
    </source>
</evidence>
<dbReference type="PROSITE" id="PS51257">
    <property type="entry name" value="PROKAR_LIPOPROTEIN"/>
    <property type="match status" value="1"/>
</dbReference>